<accession>A0ABP7K3E8</accession>
<keyword evidence="2 5" id="KW-0812">Transmembrane</keyword>
<evidence type="ECO:0000313" key="7">
    <source>
        <dbReference type="Proteomes" id="UP001399917"/>
    </source>
</evidence>
<feature type="transmembrane region" description="Helical" evidence="5">
    <location>
        <begin position="123"/>
        <end position="144"/>
    </location>
</feature>
<organism evidence="6 7">
    <name type="scientific">Celeribacter arenosi</name>
    <dbReference type="NCBI Taxonomy" id="792649"/>
    <lineage>
        <taxon>Bacteria</taxon>
        <taxon>Pseudomonadati</taxon>
        <taxon>Pseudomonadota</taxon>
        <taxon>Alphaproteobacteria</taxon>
        <taxon>Rhodobacterales</taxon>
        <taxon>Roseobacteraceae</taxon>
        <taxon>Celeribacter</taxon>
    </lineage>
</organism>
<dbReference type="RefSeq" id="WP_344845391.1">
    <property type="nucleotide sequence ID" value="NZ_BAABDF010000006.1"/>
</dbReference>
<evidence type="ECO:0000256" key="3">
    <source>
        <dbReference type="ARBA" id="ARBA00022989"/>
    </source>
</evidence>
<protein>
    <submittedName>
        <fullName evidence="6">EI24 domain-containing protein</fullName>
    </submittedName>
</protein>
<keyword evidence="4 5" id="KW-0472">Membrane</keyword>
<gene>
    <name evidence="6" type="ORF">GCM10022404_13340</name>
</gene>
<feature type="transmembrane region" description="Helical" evidence="5">
    <location>
        <begin position="189"/>
        <end position="212"/>
    </location>
</feature>
<dbReference type="Proteomes" id="UP001399917">
    <property type="component" value="Unassembled WGS sequence"/>
</dbReference>
<comment type="subcellular location">
    <subcellularLocation>
        <location evidence="1">Membrane</location>
        <topology evidence="1">Multi-pass membrane protein</topology>
    </subcellularLocation>
</comment>
<evidence type="ECO:0000256" key="4">
    <source>
        <dbReference type="ARBA" id="ARBA00023136"/>
    </source>
</evidence>
<comment type="caution">
    <text evidence="6">The sequence shown here is derived from an EMBL/GenBank/DDBJ whole genome shotgun (WGS) entry which is preliminary data.</text>
</comment>
<reference evidence="7" key="1">
    <citation type="journal article" date="2019" name="Int. J. Syst. Evol. Microbiol.">
        <title>The Global Catalogue of Microorganisms (GCM) 10K type strain sequencing project: providing services to taxonomists for standard genome sequencing and annotation.</title>
        <authorList>
            <consortium name="The Broad Institute Genomics Platform"/>
            <consortium name="The Broad Institute Genome Sequencing Center for Infectious Disease"/>
            <person name="Wu L."/>
            <person name="Ma J."/>
        </authorList>
    </citation>
    <scope>NUCLEOTIDE SEQUENCE [LARGE SCALE GENOMIC DNA]</scope>
    <source>
        <strain evidence="7">JCM 17190</strain>
    </source>
</reference>
<feature type="transmembrane region" description="Helical" evidence="5">
    <location>
        <begin position="150"/>
        <end position="169"/>
    </location>
</feature>
<evidence type="ECO:0000256" key="5">
    <source>
        <dbReference type="SAM" id="Phobius"/>
    </source>
</evidence>
<dbReference type="Pfam" id="PF07264">
    <property type="entry name" value="EI24"/>
    <property type="match status" value="1"/>
</dbReference>
<feature type="transmembrane region" description="Helical" evidence="5">
    <location>
        <begin position="59"/>
        <end position="82"/>
    </location>
</feature>
<feature type="transmembrane region" description="Helical" evidence="5">
    <location>
        <begin position="20"/>
        <end position="47"/>
    </location>
</feature>
<dbReference type="EMBL" id="BAABDF010000006">
    <property type="protein sequence ID" value="GAA3864314.1"/>
    <property type="molecule type" value="Genomic_DNA"/>
</dbReference>
<proteinExistence type="predicted"/>
<name>A0ABP7K3E8_9RHOB</name>
<keyword evidence="7" id="KW-1185">Reference proteome</keyword>
<evidence type="ECO:0000256" key="1">
    <source>
        <dbReference type="ARBA" id="ARBA00004141"/>
    </source>
</evidence>
<keyword evidence="3 5" id="KW-1133">Transmembrane helix</keyword>
<dbReference type="InterPro" id="IPR059112">
    <property type="entry name" value="CysZ/EI24"/>
</dbReference>
<sequence length="234" mass="25385">MFADFAKAISQLTDARFRSVLLKGIGLTLLLLAAVYACFVWGLSLFLPDTVTLPLLGEISLTVALSIGSFFVMLLLSVFLMVPVASAFTGIFLEEVSEAVEDRHYPGLPPAPRQSMGEIITDSLAFFGVIVVANLVALVVYLLLNVAAPIVFYALNGFLLGREYFQMVAMRRLGREGAKAARKRHMVEIWVAGALMAVPLTIPVVNLLIPVLGAATFTHMFMRLEGQRIANGAP</sequence>
<evidence type="ECO:0000256" key="2">
    <source>
        <dbReference type="ARBA" id="ARBA00022692"/>
    </source>
</evidence>
<evidence type="ECO:0000313" key="6">
    <source>
        <dbReference type="EMBL" id="GAA3864314.1"/>
    </source>
</evidence>